<dbReference type="PANTHER" id="PTHR38342:SF1">
    <property type="entry name" value="SLR5037 PROTEIN"/>
    <property type="match status" value="1"/>
</dbReference>
<dbReference type="InterPro" id="IPR035923">
    <property type="entry name" value="TT1751-like_sf"/>
</dbReference>
<comment type="caution">
    <text evidence="2">The sequence shown here is derived from an EMBL/GenBank/DDBJ whole genome shotgun (WGS) entry which is preliminary data.</text>
</comment>
<feature type="domain" description="DUF302" evidence="1">
    <location>
        <begin position="37"/>
        <end position="100"/>
    </location>
</feature>
<dbReference type="Pfam" id="PF03625">
    <property type="entry name" value="DUF302"/>
    <property type="match status" value="1"/>
</dbReference>
<dbReference type="EMBL" id="SGBC01000004">
    <property type="protein sequence ID" value="RZD15781.1"/>
    <property type="molecule type" value="Genomic_DNA"/>
</dbReference>
<dbReference type="PIRSF" id="PIRSF021774">
    <property type="entry name" value="UCP021774"/>
    <property type="match status" value="1"/>
</dbReference>
<sequence>MTESIGIKKTVNLDFDNAILKVKEAFKANSFGAITEIDIKKTLKEKINADFKKYTILGMCNPKIAMDVLDMSDETGLLLPCNVCIYEDKEGNVIVNAVNPAALLSLAADTDGSLKRKSLEIKKIIEKAVADI</sequence>
<evidence type="ECO:0000259" key="1">
    <source>
        <dbReference type="Pfam" id="PF03625"/>
    </source>
</evidence>
<dbReference type="InterPro" id="IPR016796">
    <property type="entry name" value="UCP021774"/>
</dbReference>
<evidence type="ECO:0000313" key="2">
    <source>
        <dbReference type="EMBL" id="RZD15781.1"/>
    </source>
</evidence>
<dbReference type="Proteomes" id="UP000316562">
    <property type="component" value="Unassembled WGS sequence"/>
</dbReference>
<dbReference type="SUPFAM" id="SSF103247">
    <property type="entry name" value="TT1751-like"/>
    <property type="match status" value="1"/>
</dbReference>
<dbReference type="AlphaFoldDB" id="A0A519BET2"/>
<gene>
    <name evidence="2" type="ORF">EVJ46_09685</name>
</gene>
<accession>A0A519BET2</accession>
<dbReference type="InterPro" id="IPR005180">
    <property type="entry name" value="DUF302"/>
</dbReference>
<dbReference type="PANTHER" id="PTHR38342">
    <property type="entry name" value="SLR5037 PROTEIN"/>
    <property type="match status" value="1"/>
</dbReference>
<dbReference type="Gene3D" id="3.30.310.70">
    <property type="entry name" value="TT1751-like domain"/>
    <property type="match status" value="1"/>
</dbReference>
<evidence type="ECO:0000313" key="3">
    <source>
        <dbReference type="Proteomes" id="UP000316562"/>
    </source>
</evidence>
<dbReference type="CDD" id="cd14797">
    <property type="entry name" value="DUF302"/>
    <property type="match status" value="1"/>
</dbReference>
<proteinExistence type="predicted"/>
<protein>
    <submittedName>
        <fullName evidence="2">DUF302 domain-containing protein</fullName>
    </submittedName>
</protein>
<organism evidence="2 3">
    <name type="scientific">Acididesulfobacter guangdongensis</name>
    <dbReference type="NCBI Taxonomy" id="2597225"/>
    <lineage>
        <taxon>Bacteria</taxon>
        <taxon>Deltaproteobacteria</taxon>
        <taxon>Candidatus Acidulodesulfobacterales</taxon>
        <taxon>Candidatus Acididesulfobacter</taxon>
    </lineage>
</organism>
<reference evidence="2 3" key="1">
    <citation type="journal article" date="2019" name="ISME J.">
        <title>Insights into ecological role of a new deltaproteobacterial order Candidatus Acidulodesulfobacterales by metagenomics and metatranscriptomics.</title>
        <authorList>
            <person name="Tan S."/>
            <person name="Liu J."/>
            <person name="Fang Y."/>
            <person name="Hedlund B.P."/>
            <person name="Lian Z.H."/>
            <person name="Huang L.Y."/>
            <person name="Li J.T."/>
            <person name="Huang L.N."/>
            <person name="Li W.J."/>
            <person name="Jiang H.C."/>
            <person name="Dong H.L."/>
            <person name="Shu W.S."/>
        </authorList>
    </citation>
    <scope>NUCLEOTIDE SEQUENCE [LARGE SCALE GENOMIC DNA]</scope>
    <source>
        <strain evidence="2">AP2</strain>
    </source>
</reference>
<name>A0A519BET2_ACIG2</name>